<proteinExistence type="predicted"/>
<sequence length="104" mass="11443">MAQGNRPTLSNEKQPAYFAIKKSGRSISATARLIDVGYLELRNALYGRVRPTAAVRQRLSLLLGRDPSELFDAGSLRAPRGSELCDCAGCSFKRFRAAEQAVQR</sequence>
<protein>
    <recommendedName>
        <fullName evidence="3">XRE family transcriptional regulator</fullName>
    </recommendedName>
</protein>
<name>A0A1I7D608_9ACTN</name>
<dbReference type="Proteomes" id="UP000199546">
    <property type="component" value="Unassembled WGS sequence"/>
</dbReference>
<gene>
    <name evidence="1" type="ORF">SAMN05660657_05361</name>
</gene>
<evidence type="ECO:0000313" key="2">
    <source>
        <dbReference type="Proteomes" id="UP000199546"/>
    </source>
</evidence>
<organism evidence="1 2">
    <name type="scientific">Geodermatophilus amargosae</name>
    <dbReference type="NCBI Taxonomy" id="1296565"/>
    <lineage>
        <taxon>Bacteria</taxon>
        <taxon>Bacillati</taxon>
        <taxon>Actinomycetota</taxon>
        <taxon>Actinomycetes</taxon>
        <taxon>Geodermatophilales</taxon>
        <taxon>Geodermatophilaceae</taxon>
        <taxon>Geodermatophilus</taxon>
    </lineage>
</organism>
<dbReference type="AlphaFoldDB" id="A0A1I7D608"/>
<accession>A0A1I7D608</accession>
<dbReference type="STRING" id="1296565.SAMN05660657_05361"/>
<dbReference type="EMBL" id="FPBA01000035">
    <property type="protein sequence ID" value="SFU07172.1"/>
    <property type="molecule type" value="Genomic_DNA"/>
</dbReference>
<evidence type="ECO:0008006" key="3">
    <source>
        <dbReference type="Google" id="ProtNLM"/>
    </source>
</evidence>
<evidence type="ECO:0000313" key="1">
    <source>
        <dbReference type="EMBL" id="SFU07172.1"/>
    </source>
</evidence>
<dbReference type="RefSeq" id="WP_093584535.1">
    <property type="nucleotide sequence ID" value="NZ_FPBA01000035.1"/>
</dbReference>
<keyword evidence="2" id="KW-1185">Reference proteome</keyword>
<reference evidence="2" key="1">
    <citation type="submission" date="2016-10" db="EMBL/GenBank/DDBJ databases">
        <authorList>
            <person name="Varghese N."/>
            <person name="Submissions S."/>
        </authorList>
    </citation>
    <scope>NUCLEOTIDE SEQUENCE [LARGE SCALE GENOMIC DNA]</scope>
    <source>
        <strain evidence="2">DSM 46136</strain>
    </source>
</reference>